<reference evidence="3" key="1">
    <citation type="submission" date="2023-07" db="EMBL/GenBank/DDBJ databases">
        <authorList>
            <person name="Colorado M.A."/>
            <person name="Villamil L.M."/>
            <person name="Melo J.F."/>
            <person name="Rodriguez J.A."/>
            <person name="Ruiz R.Y."/>
        </authorList>
    </citation>
    <scope>NUCLEOTIDE SEQUENCE [LARGE SCALE GENOMIC DNA]</scope>
    <source>
        <strain evidence="3">C33</strain>
    </source>
</reference>
<dbReference type="EMBL" id="JAVIKH010000002">
    <property type="protein sequence ID" value="MDX8335367.1"/>
    <property type="molecule type" value="Genomic_DNA"/>
</dbReference>
<dbReference type="InterPro" id="IPR008532">
    <property type="entry name" value="NFACT_RNA-bd"/>
</dbReference>
<dbReference type="InterPro" id="IPR051608">
    <property type="entry name" value="RQC_Subunit_NEMF"/>
</dbReference>
<dbReference type="Pfam" id="PF05833">
    <property type="entry name" value="NFACT_N"/>
    <property type="match status" value="1"/>
</dbReference>
<evidence type="ECO:0000313" key="3">
    <source>
        <dbReference type="Proteomes" id="UP001279681"/>
    </source>
</evidence>
<evidence type="ECO:0000259" key="1">
    <source>
        <dbReference type="Pfam" id="PF05670"/>
    </source>
</evidence>
<organism evidence="2 3">
    <name type="scientific">Candidatus Cetobacterium colombiensis</name>
    <dbReference type="NCBI Taxonomy" id="3073100"/>
    <lineage>
        <taxon>Bacteria</taxon>
        <taxon>Fusobacteriati</taxon>
        <taxon>Fusobacteriota</taxon>
        <taxon>Fusobacteriia</taxon>
        <taxon>Fusobacteriales</taxon>
        <taxon>Fusobacteriaceae</taxon>
        <taxon>Cetobacterium</taxon>
    </lineage>
</organism>
<gene>
    <name evidence="2" type="ORF">RFV38_02465</name>
</gene>
<dbReference type="Proteomes" id="UP001279681">
    <property type="component" value="Unassembled WGS sequence"/>
</dbReference>
<proteinExistence type="predicted"/>
<protein>
    <submittedName>
        <fullName evidence="2">NFACT family protein</fullName>
    </submittedName>
</protein>
<name>A0ABU4W766_9FUSO</name>
<dbReference type="RefSeq" id="WP_320312771.1">
    <property type="nucleotide sequence ID" value="NZ_JAVIKH010000002.1"/>
</dbReference>
<accession>A0ABU4W766</accession>
<feature type="domain" description="NFACT RNA-binding" evidence="1">
    <location>
        <begin position="437"/>
        <end position="525"/>
    </location>
</feature>
<keyword evidence="3" id="KW-1185">Reference proteome</keyword>
<dbReference type="PANTHER" id="PTHR15239:SF6">
    <property type="entry name" value="RIBOSOME QUALITY CONTROL COMPLEX SUBUNIT NEMF"/>
    <property type="match status" value="1"/>
</dbReference>
<evidence type="ECO:0000313" key="2">
    <source>
        <dbReference type="EMBL" id="MDX8335367.1"/>
    </source>
</evidence>
<comment type="caution">
    <text evidence="2">The sequence shown here is derived from an EMBL/GenBank/DDBJ whole genome shotgun (WGS) entry which is preliminary data.</text>
</comment>
<dbReference type="Pfam" id="PF05670">
    <property type="entry name" value="NFACT-R_1"/>
    <property type="match status" value="1"/>
</dbReference>
<dbReference type="Gene3D" id="2.30.310.10">
    <property type="entry name" value="ibrinogen binding protein from staphylococcus aureus domain"/>
    <property type="match status" value="1"/>
</dbReference>
<sequence length="542" mass="62424">MLYLDGISLNKIKNELEETLKGKGVNKVVQTSSLAISINFGKQRFILSCFPSLSLCYLSDTKEDNLLEENSSFSLNLKKYIVGSTLISIKQIGFDRILMFTFSKLNELGEVKVYNLYFEMMGKHSNLILTTKENKVLDSIKRFSIEENPTRVLFPGIDYTTPSVNKKTSPSSLDEKTFSKEKEENTLLKNVEGFGKLLANSVSSFEKFENILNDKISPKIFFNEYDEIILATVLNIEPKEFHSVKSYDSFQELINFYLQNQNLSNTFKILKDKLLSCVKKEIKKSEKVILSIKKDLEEKKDFDRYRELGDILAASLYSLKKGMSEVELYDFYNDTMCKIPLDPLVSPQVNLEKIYKKYNKLKKGMEFNQKRLIEISDNLKYFLGVESFINNSDSKENLKLIEEELLNQGYLKISSKVKNKKAPKKQVSKSFNFGEINIDNVLVRYGRNNLENDALTTKYAHREDMWFHCKDMPGTHAVVNHTETLSDKTIYDIAVFCGQQSKLPKGTKLTVDYTQVKYLNKPKNAKPGFVTYKIFNSIIVTI</sequence>
<dbReference type="PANTHER" id="PTHR15239">
    <property type="entry name" value="NUCLEAR EXPORT MEDIATOR FACTOR NEMF"/>
    <property type="match status" value="1"/>
</dbReference>